<dbReference type="EMBL" id="JMIR01000011">
    <property type="protein sequence ID" value="KEO83490.1"/>
    <property type="molecule type" value="Genomic_DNA"/>
</dbReference>
<evidence type="ECO:0000256" key="3">
    <source>
        <dbReference type="ARBA" id="ARBA00023082"/>
    </source>
</evidence>
<evidence type="ECO:0000259" key="7">
    <source>
        <dbReference type="Pfam" id="PF08281"/>
    </source>
</evidence>
<feature type="domain" description="RNA polymerase sigma factor 70 region 4 type 2" evidence="7">
    <location>
        <begin position="106"/>
        <end position="156"/>
    </location>
</feature>
<evidence type="ECO:0000256" key="5">
    <source>
        <dbReference type="ARBA" id="ARBA00023163"/>
    </source>
</evidence>
<keyword evidence="2" id="KW-0805">Transcription regulation</keyword>
<dbReference type="RefSeq" id="WP_052036181.1">
    <property type="nucleotide sequence ID" value="NZ_JMIR01000011.1"/>
</dbReference>
<comment type="similarity">
    <text evidence="1">Belongs to the sigma-70 factor family. ECF subfamily.</text>
</comment>
<dbReference type="STRING" id="1157490.EL26_09745"/>
<keyword evidence="9" id="KW-1185">Reference proteome</keyword>
<evidence type="ECO:0008006" key="10">
    <source>
        <dbReference type="Google" id="ProtNLM"/>
    </source>
</evidence>
<dbReference type="InterPro" id="IPR014284">
    <property type="entry name" value="RNA_pol_sigma-70_dom"/>
</dbReference>
<keyword evidence="5" id="KW-0804">Transcription</keyword>
<dbReference type="AlphaFoldDB" id="A0A074LSM0"/>
<dbReference type="InterPro" id="IPR013249">
    <property type="entry name" value="RNA_pol_sigma70_r4_t2"/>
</dbReference>
<dbReference type="SUPFAM" id="SSF88946">
    <property type="entry name" value="Sigma2 domain of RNA polymerase sigma factors"/>
    <property type="match status" value="1"/>
</dbReference>
<dbReference type="Pfam" id="PF04542">
    <property type="entry name" value="Sigma70_r2"/>
    <property type="match status" value="1"/>
</dbReference>
<dbReference type="Gene3D" id="1.10.1740.10">
    <property type="match status" value="1"/>
</dbReference>
<dbReference type="InterPro" id="IPR036388">
    <property type="entry name" value="WH-like_DNA-bd_sf"/>
</dbReference>
<protein>
    <recommendedName>
        <fullName evidence="10">RNA polymerase sigma70 factor</fullName>
    </recommendedName>
</protein>
<dbReference type="InterPro" id="IPR007627">
    <property type="entry name" value="RNA_pol_sigma70_r2"/>
</dbReference>
<evidence type="ECO:0000259" key="6">
    <source>
        <dbReference type="Pfam" id="PF04542"/>
    </source>
</evidence>
<sequence>MQESTSQEGIRLLFDEFSNDIYRYALFTLHDEAEAKDVVQEVFFRAFKQWENFRGESSYKTWLLSIARNYMYDLMRRRKTREKYLDHVPAPSVSTPNDFAEDMIVLRESLAQLKDSYRQVILLRHLEDLPVNEVADILGWTEGKVRTTLHRALKRLRELMEERG</sequence>
<evidence type="ECO:0000256" key="2">
    <source>
        <dbReference type="ARBA" id="ARBA00023015"/>
    </source>
</evidence>
<name>A0A074LSM0_9BACL</name>
<evidence type="ECO:0000313" key="9">
    <source>
        <dbReference type="Proteomes" id="UP000027931"/>
    </source>
</evidence>
<feature type="domain" description="RNA polymerase sigma-70 region 2" evidence="6">
    <location>
        <begin position="13"/>
        <end position="79"/>
    </location>
</feature>
<dbReference type="GO" id="GO:0006352">
    <property type="term" value="P:DNA-templated transcription initiation"/>
    <property type="evidence" value="ECO:0007669"/>
    <property type="project" value="InterPro"/>
</dbReference>
<dbReference type="Pfam" id="PF08281">
    <property type="entry name" value="Sigma70_r4_2"/>
    <property type="match status" value="1"/>
</dbReference>
<gene>
    <name evidence="8" type="ORF">EL26_09745</name>
</gene>
<dbReference type="GO" id="GO:0016987">
    <property type="term" value="F:sigma factor activity"/>
    <property type="evidence" value="ECO:0007669"/>
    <property type="project" value="UniProtKB-KW"/>
</dbReference>
<dbReference type="eggNOG" id="COG1595">
    <property type="taxonomic scope" value="Bacteria"/>
</dbReference>
<dbReference type="CDD" id="cd06171">
    <property type="entry name" value="Sigma70_r4"/>
    <property type="match status" value="1"/>
</dbReference>
<comment type="caution">
    <text evidence="8">The sequence shown here is derived from an EMBL/GenBank/DDBJ whole genome shotgun (WGS) entry which is preliminary data.</text>
</comment>
<dbReference type="NCBIfam" id="TIGR02937">
    <property type="entry name" value="sigma70-ECF"/>
    <property type="match status" value="1"/>
</dbReference>
<evidence type="ECO:0000313" key="8">
    <source>
        <dbReference type="EMBL" id="KEO83490.1"/>
    </source>
</evidence>
<dbReference type="PANTHER" id="PTHR43133:SF52">
    <property type="entry name" value="ECF RNA POLYMERASE SIGMA FACTOR SIGL"/>
    <property type="match status" value="1"/>
</dbReference>
<keyword evidence="3" id="KW-0731">Sigma factor</keyword>
<dbReference type="PANTHER" id="PTHR43133">
    <property type="entry name" value="RNA POLYMERASE ECF-TYPE SIGMA FACTO"/>
    <property type="match status" value="1"/>
</dbReference>
<reference evidence="8 9" key="1">
    <citation type="journal article" date="2013" name="Int. J. Syst. Evol. Microbiol.">
        <title>Tumebacillus flagellatus sp. nov., an alpha-amylase/pullulanase-producing bacterium isolated from cassava wastewater.</title>
        <authorList>
            <person name="Wang Q."/>
            <person name="Xie N."/>
            <person name="Qin Y."/>
            <person name="Shen N."/>
            <person name="Zhu J."/>
            <person name="Mi H."/>
            <person name="Huang R."/>
        </authorList>
    </citation>
    <scope>NUCLEOTIDE SEQUENCE [LARGE SCALE GENOMIC DNA]</scope>
    <source>
        <strain evidence="8 9">GST4</strain>
    </source>
</reference>
<dbReference type="InterPro" id="IPR039425">
    <property type="entry name" value="RNA_pol_sigma-70-like"/>
</dbReference>
<dbReference type="Proteomes" id="UP000027931">
    <property type="component" value="Unassembled WGS sequence"/>
</dbReference>
<organism evidence="8 9">
    <name type="scientific">Tumebacillus flagellatus</name>
    <dbReference type="NCBI Taxonomy" id="1157490"/>
    <lineage>
        <taxon>Bacteria</taxon>
        <taxon>Bacillati</taxon>
        <taxon>Bacillota</taxon>
        <taxon>Bacilli</taxon>
        <taxon>Bacillales</taxon>
        <taxon>Alicyclobacillaceae</taxon>
        <taxon>Tumebacillus</taxon>
    </lineage>
</organism>
<dbReference type="OrthoDB" id="2381110at2"/>
<accession>A0A074LSM0</accession>
<proteinExistence type="inferred from homology"/>
<dbReference type="InterPro" id="IPR013325">
    <property type="entry name" value="RNA_pol_sigma_r2"/>
</dbReference>
<dbReference type="InterPro" id="IPR013324">
    <property type="entry name" value="RNA_pol_sigma_r3/r4-like"/>
</dbReference>
<dbReference type="SUPFAM" id="SSF88659">
    <property type="entry name" value="Sigma3 and sigma4 domains of RNA polymerase sigma factors"/>
    <property type="match status" value="1"/>
</dbReference>
<evidence type="ECO:0000256" key="4">
    <source>
        <dbReference type="ARBA" id="ARBA00023125"/>
    </source>
</evidence>
<dbReference type="GO" id="GO:0003677">
    <property type="term" value="F:DNA binding"/>
    <property type="evidence" value="ECO:0007669"/>
    <property type="project" value="UniProtKB-KW"/>
</dbReference>
<evidence type="ECO:0000256" key="1">
    <source>
        <dbReference type="ARBA" id="ARBA00010641"/>
    </source>
</evidence>
<keyword evidence="4" id="KW-0238">DNA-binding</keyword>
<dbReference type="Gene3D" id="1.10.10.10">
    <property type="entry name" value="Winged helix-like DNA-binding domain superfamily/Winged helix DNA-binding domain"/>
    <property type="match status" value="1"/>
</dbReference>